<protein>
    <submittedName>
        <fullName evidence="1">Uncharacterized protein</fullName>
    </submittedName>
</protein>
<organism evidence="1 2">
    <name type="scientific">Zalaria obscura</name>
    <dbReference type="NCBI Taxonomy" id="2024903"/>
    <lineage>
        <taxon>Eukaryota</taxon>
        <taxon>Fungi</taxon>
        <taxon>Dikarya</taxon>
        <taxon>Ascomycota</taxon>
        <taxon>Pezizomycotina</taxon>
        <taxon>Dothideomycetes</taxon>
        <taxon>Dothideomycetidae</taxon>
        <taxon>Dothideales</taxon>
        <taxon>Zalariaceae</taxon>
        <taxon>Zalaria</taxon>
    </lineage>
</organism>
<evidence type="ECO:0000313" key="1">
    <source>
        <dbReference type="EMBL" id="KAK8200963.1"/>
    </source>
</evidence>
<sequence length="429" mass="49900">MSMNRRLAPLLIASFTTLLLFILFQTTHLGQSWHRIPQAIGLGDKGPTAEQIASGENILPDLRESRPSPEEQKKQDELKETVFTPGVPKTPGSNYTRTLVIARMKEENTSWIEEKLGNMLRPTGLMDTAIYVMDDPEAPLHPPLNKGHEAMAYLSYIVEHYESLADISIFMHSHRFGWHNNELQNLDAVWMITDLSPEHVTRQGYMNLRCHWDPGCPDWLHPEATELNLEKQEERVLSDAWVELFPEDPLPSVLSQPCCGQFALSKERIREVPLQEYIDIRDWLLRTPFTDYISGRIFEYLWQYIFTGNSIECPAMHSCYCDGYGICFGGPDEFDRYLDTRYWLMHYQSELSHIKWLKEQIDKATVEGRFDEAAQLEVPEFGRDEWLIERIDAYRKEVEVKAEDAWERGRDPANRAKEVGREWREGDGF</sequence>
<accession>A0ACC3S7F1</accession>
<reference evidence="1" key="1">
    <citation type="submission" date="2024-02" db="EMBL/GenBank/DDBJ databases">
        <title>Metagenome Assembled Genome of Zalaria obscura JY119.</title>
        <authorList>
            <person name="Vighnesh L."/>
            <person name="Jagadeeshwari U."/>
            <person name="Venkata Ramana C."/>
            <person name="Sasikala C."/>
        </authorList>
    </citation>
    <scope>NUCLEOTIDE SEQUENCE</scope>
    <source>
        <strain evidence="1">JY119</strain>
    </source>
</reference>
<gene>
    <name evidence="1" type="ORF">M8818_006283</name>
</gene>
<dbReference type="Proteomes" id="UP001320706">
    <property type="component" value="Unassembled WGS sequence"/>
</dbReference>
<evidence type="ECO:0000313" key="2">
    <source>
        <dbReference type="Proteomes" id="UP001320706"/>
    </source>
</evidence>
<dbReference type="EMBL" id="JAMKPW020000038">
    <property type="protein sequence ID" value="KAK8200963.1"/>
    <property type="molecule type" value="Genomic_DNA"/>
</dbReference>
<proteinExistence type="predicted"/>
<name>A0ACC3S7F1_9PEZI</name>
<comment type="caution">
    <text evidence="1">The sequence shown here is derived from an EMBL/GenBank/DDBJ whole genome shotgun (WGS) entry which is preliminary data.</text>
</comment>
<keyword evidence="2" id="KW-1185">Reference proteome</keyword>